<evidence type="ECO:0000313" key="2">
    <source>
        <dbReference type="Proteomes" id="UP000244168"/>
    </source>
</evidence>
<sequence length="60" mass="6913">MLSRAVATQTDTNKKLYNGDGECQNDFDNQLDLYQTLNHYVPTMCRNINKILITGLMKVF</sequence>
<organism evidence="1 2">
    <name type="scientific">Mucilaginibacter yixingensis</name>
    <dbReference type="NCBI Taxonomy" id="1295612"/>
    <lineage>
        <taxon>Bacteria</taxon>
        <taxon>Pseudomonadati</taxon>
        <taxon>Bacteroidota</taxon>
        <taxon>Sphingobacteriia</taxon>
        <taxon>Sphingobacteriales</taxon>
        <taxon>Sphingobacteriaceae</taxon>
        <taxon>Mucilaginibacter</taxon>
    </lineage>
</organism>
<reference evidence="1 2" key="1">
    <citation type="submission" date="2018-04" db="EMBL/GenBank/DDBJ databases">
        <title>Genomic Encyclopedia of Archaeal and Bacterial Type Strains, Phase II (KMG-II): from individual species to whole genera.</title>
        <authorList>
            <person name="Goeker M."/>
        </authorList>
    </citation>
    <scope>NUCLEOTIDE SEQUENCE [LARGE SCALE GENOMIC DNA]</scope>
    <source>
        <strain evidence="1 2">DSM 26809</strain>
    </source>
</reference>
<proteinExistence type="predicted"/>
<evidence type="ECO:0000313" key="1">
    <source>
        <dbReference type="EMBL" id="PTQ92454.1"/>
    </source>
</evidence>
<dbReference type="AlphaFoldDB" id="A0A2T5J4W2"/>
<dbReference type="RefSeq" id="WP_107831640.1">
    <property type="nucleotide sequence ID" value="NZ_CP160205.1"/>
</dbReference>
<keyword evidence="2" id="KW-1185">Reference proteome</keyword>
<protein>
    <submittedName>
        <fullName evidence="1">Uncharacterized protein</fullName>
    </submittedName>
</protein>
<comment type="caution">
    <text evidence="1">The sequence shown here is derived from an EMBL/GenBank/DDBJ whole genome shotgun (WGS) entry which is preliminary data.</text>
</comment>
<dbReference type="Proteomes" id="UP000244168">
    <property type="component" value="Unassembled WGS sequence"/>
</dbReference>
<gene>
    <name evidence="1" type="ORF">C8P68_11254</name>
</gene>
<name>A0A2T5J4W2_9SPHI</name>
<accession>A0A2T5J4W2</accession>
<dbReference type="EMBL" id="QAOQ01000012">
    <property type="protein sequence ID" value="PTQ92454.1"/>
    <property type="molecule type" value="Genomic_DNA"/>
</dbReference>
<dbReference type="OrthoDB" id="1191296at2"/>